<organism evidence="1 2">
    <name type="scientific">Galerina marginata (strain CBS 339.88)</name>
    <dbReference type="NCBI Taxonomy" id="685588"/>
    <lineage>
        <taxon>Eukaryota</taxon>
        <taxon>Fungi</taxon>
        <taxon>Dikarya</taxon>
        <taxon>Basidiomycota</taxon>
        <taxon>Agaricomycotina</taxon>
        <taxon>Agaricomycetes</taxon>
        <taxon>Agaricomycetidae</taxon>
        <taxon>Agaricales</taxon>
        <taxon>Agaricineae</taxon>
        <taxon>Strophariaceae</taxon>
        <taxon>Galerina</taxon>
    </lineage>
</organism>
<dbReference type="HOGENOM" id="CLU_460824_0_0_1"/>
<evidence type="ECO:0008006" key="3">
    <source>
        <dbReference type="Google" id="ProtNLM"/>
    </source>
</evidence>
<dbReference type="OrthoDB" id="2734493at2759"/>
<dbReference type="Proteomes" id="UP000027222">
    <property type="component" value="Unassembled WGS sequence"/>
</dbReference>
<reference evidence="2" key="1">
    <citation type="journal article" date="2014" name="Proc. Natl. Acad. Sci. U.S.A.">
        <title>Extensive sampling of basidiomycete genomes demonstrates inadequacy of the white-rot/brown-rot paradigm for wood decay fungi.</title>
        <authorList>
            <person name="Riley R."/>
            <person name="Salamov A.A."/>
            <person name="Brown D.W."/>
            <person name="Nagy L.G."/>
            <person name="Floudas D."/>
            <person name="Held B.W."/>
            <person name="Levasseur A."/>
            <person name="Lombard V."/>
            <person name="Morin E."/>
            <person name="Otillar R."/>
            <person name="Lindquist E.A."/>
            <person name="Sun H."/>
            <person name="LaButti K.M."/>
            <person name="Schmutz J."/>
            <person name="Jabbour D."/>
            <person name="Luo H."/>
            <person name="Baker S.E."/>
            <person name="Pisabarro A.G."/>
            <person name="Walton J.D."/>
            <person name="Blanchette R.A."/>
            <person name="Henrissat B."/>
            <person name="Martin F."/>
            <person name="Cullen D."/>
            <person name="Hibbett D.S."/>
            <person name="Grigoriev I.V."/>
        </authorList>
    </citation>
    <scope>NUCLEOTIDE SEQUENCE [LARGE SCALE GENOMIC DNA]</scope>
    <source>
        <strain evidence="2">CBS 339.88</strain>
    </source>
</reference>
<name>A0A067TIH6_GALM3</name>
<gene>
    <name evidence="1" type="ORF">GALMADRAFT_208985</name>
</gene>
<sequence>MLLDRDPHLPVYQRAVYSLLMSQIPPTSGHKCSVCNRFPKEKKDYPTCARCQKQDWPSHKQWCSEPDKPRNFILKWFRRIGPDREFMLYLKMSIVEDFIEDFTQSSSAHRKLWVFAVNFFLCPIKEEHLTALASPNIPPETLSRVPMVGRLMASKFVNISDQEKYPLQPRIREMWQALRDDVDSSRNLVDSTSVVVIFKYLGDETYAVVDSILPEEIAEVKQKRELARNARREFPNPVRHLDRWLQELGNRKGDKLVCEMGAIDKAFFRIGDLAAQPFPIVPGEHVLSRVGDMAEGFKMIVCTQKCVEGRLCECNASNKEGKKGELSTRCQLLRANSKSRNLPRLRPLTRGKSYLVVSPNPMDHPRSLVPCWGLQLGDTEGSVEEEWATWNPSFAVAYNDGPTDGGKQLDKGILEMMHKRGDKLRKYGRNESDPWFRFWNRGKNRAQEQRLREMFLELLDDFPDYQLRTQQGLEQSAEDMSAVLRVATKYLEADSILTQYDKTLLDHESIDWVELSKNAFDSKLTPSQLKNYWVDNAWPKYEALRHFEEPYFVCKGDEIRSENSEYTKERPFTYDDLERVKTSQEYKYILYA</sequence>
<dbReference type="AlphaFoldDB" id="A0A067TIH6"/>
<evidence type="ECO:0000313" key="2">
    <source>
        <dbReference type="Proteomes" id="UP000027222"/>
    </source>
</evidence>
<accession>A0A067TIH6</accession>
<evidence type="ECO:0000313" key="1">
    <source>
        <dbReference type="EMBL" id="KDR79724.1"/>
    </source>
</evidence>
<proteinExistence type="predicted"/>
<protein>
    <recommendedName>
        <fullName evidence="3">MYND-type domain-containing protein</fullName>
    </recommendedName>
</protein>
<keyword evidence="2" id="KW-1185">Reference proteome</keyword>
<dbReference type="EMBL" id="KL142373">
    <property type="protein sequence ID" value="KDR79724.1"/>
    <property type="molecule type" value="Genomic_DNA"/>
</dbReference>